<comment type="caution">
    <text evidence="1">The sequence shown here is derived from an EMBL/GenBank/DDBJ whole genome shotgun (WGS) entry which is preliminary data.</text>
</comment>
<dbReference type="Proteomes" id="UP000789920">
    <property type="component" value="Unassembled WGS sequence"/>
</dbReference>
<sequence length="74" mass="8407">ENTINEEVRTNFITYLSKSADNGNHLAQYNLGKLFYFGKLNVPVDKEKGKKFLIIAAKNNNSEAIDLCREENIS</sequence>
<protein>
    <submittedName>
        <fullName evidence="1">20793_t:CDS:1</fullName>
    </submittedName>
</protein>
<organism evidence="1 2">
    <name type="scientific">Racocetra persica</name>
    <dbReference type="NCBI Taxonomy" id="160502"/>
    <lineage>
        <taxon>Eukaryota</taxon>
        <taxon>Fungi</taxon>
        <taxon>Fungi incertae sedis</taxon>
        <taxon>Mucoromycota</taxon>
        <taxon>Glomeromycotina</taxon>
        <taxon>Glomeromycetes</taxon>
        <taxon>Diversisporales</taxon>
        <taxon>Gigasporaceae</taxon>
        <taxon>Racocetra</taxon>
    </lineage>
</organism>
<name>A0ACA9RB75_9GLOM</name>
<proteinExistence type="predicted"/>
<keyword evidence="2" id="KW-1185">Reference proteome</keyword>
<evidence type="ECO:0000313" key="1">
    <source>
        <dbReference type="EMBL" id="CAG8785326.1"/>
    </source>
</evidence>
<accession>A0ACA9RB75</accession>
<reference evidence="1" key="1">
    <citation type="submission" date="2021-06" db="EMBL/GenBank/DDBJ databases">
        <authorList>
            <person name="Kallberg Y."/>
            <person name="Tangrot J."/>
            <person name="Rosling A."/>
        </authorList>
    </citation>
    <scope>NUCLEOTIDE SEQUENCE</scope>
    <source>
        <strain evidence="1">MA461A</strain>
    </source>
</reference>
<evidence type="ECO:0000313" key="2">
    <source>
        <dbReference type="Proteomes" id="UP000789920"/>
    </source>
</evidence>
<dbReference type="EMBL" id="CAJVQC010047842">
    <property type="protein sequence ID" value="CAG8785326.1"/>
    <property type="molecule type" value="Genomic_DNA"/>
</dbReference>
<gene>
    <name evidence="1" type="ORF">RPERSI_LOCUS18199</name>
</gene>
<feature type="non-terminal residue" evidence="1">
    <location>
        <position position="1"/>
    </location>
</feature>